<dbReference type="Gene3D" id="3.40.50.620">
    <property type="entry name" value="HUPs"/>
    <property type="match status" value="1"/>
</dbReference>
<evidence type="ECO:0000256" key="7">
    <source>
        <dbReference type="ARBA" id="ARBA00048539"/>
    </source>
</evidence>
<keyword evidence="6 8" id="KW-0067">ATP-binding</keyword>
<accession>A0ABT8W0S3</accession>
<dbReference type="RefSeq" id="WP_302909676.1">
    <property type="nucleotide sequence ID" value="NZ_JAUMIS010000002.1"/>
</dbReference>
<feature type="domain" description="Lysidine-tRNA(Ile) synthetase C-terminal" evidence="10">
    <location>
        <begin position="369"/>
        <end position="446"/>
    </location>
</feature>
<evidence type="ECO:0000256" key="6">
    <source>
        <dbReference type="ARBA" id="ARBA00022840"/>
    </source>
</evidence>
<feature type="region of interest" description="Disordered" evidence="9">
    <location>
        <begin position="360"/>
        <end position="385"/>
    </location>
</feature>
<dbReference type="InterPro" id="IPR012094">
    <property type="entry name" value="tRNA_Ile_lys_synt"/>
</dbReference>
<dbReference type="Pfam" id="PF09179">
    <property type="entry name" value="TilS"/>
    <property type="match status" value="1"/>
</dbReference>
<dbReference type="EMBL" id="JAUMIS010000002">
    <property type="protein sequence ID" value="MDO3721847.1"/>
    <property type="molecule type" value="Genomic_DNA"/>
</dbReference>
<dbReference type="InterPro" id="IPR012795">
    <property type="entry name" value="tRNA_Ile_lys_synt_N"/>
</dbReference>
<evidence type="ECO:0000256" key="9">
    <source>
        <dbReference type="SAM" id="MobiDB-lite"/>
    </source>
</evidence>
<dbReference type="Pfam" id="PF01171">
    <property type="entry name" value="ATP_bind_3"/>
    <property type="match status" value="1"/>
</dbReference>
<evidence type="ECO:0000256" key="1">
    <source>
        <dbReference type="ARBA" id="ARBA00004496"/>
    </source>
</evidence>
<dbReference type="Gene3D" id="1.20.59.20">
    <property type="match status" value="1"/>
</dbReference>
<dbReference type="SUPFAM" id="SSF52402">
    <property type="entry name" value="Adenine nucleotide alpha hydrolases-like"/>
    <property type="match status" value="1"/>
</dbReference>
<dbReference type="NCBIfam" id="TIGR02433">
    <property type="entry name" value="lysidine_TilS_C"/>
    <property type="match status" value="1"/>
</dbReference>
<dbReference type="EC" id="6.3.4.19" evidence="8"/>
<reference evidence="11" key="1">
    <citation type="submission" date="2023-07" db="EMBL/GenBank/DDBJ databases">
        <title>Marinobacter sp. chi1 genome sequencing and assembly.</title>
        <authorList>
            <person name="Park S."/>
        </authorList>
    </citation>
    <scope>NUCLEOTIDE SEQUENCE</scope>
    <source>
        <strain evidence="11">Chi1</strain>
    </source>
</reference>
<proteinExistence type="inferred from homology"/>
<feature type="binding site" evidence="8">
    <location>
        <begin position="35"/>
        <end position="40"/>
    </location>
    <ligand>
        <name>ATP</name>
        <dbReference type="ChEBI" id="CHEBI:30616"/>
    </ligand>
</feature>
<dbReference type="InterPro" id="IPR012796">
    <property type="entry name" value="Lysidine-tRNA-synth_C"/>
</dbReference>
<evidence type="ECO:0000313" key="11">
    <source>
        <dbReference type="EMBL" id="MDO3721847.1"/>
    </source>
</evidence>
<dbReference type="Pfam" id="PF11734">
    <property type="entry name" value="TilS_C"/>
    <property type="match status" value="1"/>
</dbReference>
<dbReference type="InterPro" id="IPR015262">
    <property type="entry name" value="tRNA_Ile_lys_synt_subst-bd"/>
</dbReference>
<protein>
    <recommendedName>
        <fullName evidence="8">tRNA(Ile)-lysidine synthase</fullName>
        <ecNumber evidence="8">6.3.4.19</ecNumber>
    </recommendedName>
    <alternativeName>
        <fullName evidence="8">tRNA(Ile)-2-lysyl-cytidine synthase</fullName>
    </alternativeName>
    <alternativeName>
        <fullName evidence="8">tRNA(Ile)-lysidine synthetase</fullName>
    </alternativeName>
</protein>
<dbReference type="InterPro" id="IPR014729">
    <property type="entry name" value="Rossmann-like_a/b/a_fold"/>
</dbReference>
<dbReference type="InterPro" id="IPR011063">
    <property type="entry name" value="TilS/TtcA_N"/>
</dbReference>
<comment type="caution">
    <text evidence="11">The sequence shown here is derived from an EMBL/GenBank/DDBJ whole genome shotgun (WGS) entry which is preliminary data.</text>
</comment>
<gene>
    <name evidence="8 11" type="primary">tilS</name>
    <name evidence="11" type="ORF">QVZ43_08920</name>
</gene>
<keyword evidence="5 8" id="KW-0547">Nucleotide-binding</keyword>
<keyword evidence="2 8" id="KW-0963">Cytoplasm</keyword>
<dbReference type="GO" id="GO:0032267">
    <property type="term" value="F:tRNA(Ile)-lysidine synthase activity"/>
    <property type="evidence" value="ECO:0007669"/>
    <property type="project" value="UniProtKB-EC"/>
</dbReference>
<feature type="compositionally biased region" description="Basic and acidic residues" evidence="9">
    <location>
        <begin position="376"/>
        <end position="385"/>
    </location>
</feature>
<comment type="domain">
    <text evidence="8">The N-terminal region contains the highly conserved SGGXDS motif, predicted to be a P-loop motif involved in ATP binding.</text>
</comment>
<keyword evidence="12" id="KW-1185">Reference proteome</keyword>
<dbReference type="NCBIfam" id="TIGR02432">
    <property type="entry name" value="lysidine_TilS_N"/>
    <property type="match status" value="1"/>
</dbReference>
<evidence type="ECO:0000256" key="8">
    <source>
        <dbReference type="HAMAP-Rule" id="MF_01161"/>
    </source>
</evidence>
<dbReference type="PANTHER" id="PTHR43033">
    <property type="entry name" value="TRNA(ILE)-LYSIDINE SYNTHASE-RELATED"/>
    <property type="match status" value="1"/>
</dbReference>
<dbReference type="SMART" id="SM00977">
    <property type="entry name" value="TilS_C"/>
    <property type="match status" value="1"/>
</dbReference>
<keyword evidence="3 8" id="KW-0436">Ligase</keyword>
<dbReference type="CDD" id="cd01992">
    <property type="entry name" value="TilS_N"/>
    <property type="match status" value="1"/>
</dbReference>
<sequence>MTAGDKPDAGFAWPDALCAAVRSLPSHSRLWVAVSGGLDSILLLHLTAACHDGKVPLAAIHVNHQLQKNAGEGEALCVDACRWLDISLEVRRVSVEGRSGLPATAGIEEAARNARYTQFEQILRPGDLLLMAHHADDQAETVLFRLLRGSGVAGLAGMPVHRRVGHGHLFRPLLPFARADLERYAREAGLRWIDDPSNNDQVFDRNFLRHSVLSEMKSRWPELLGRVRRSADACHESDVLNQILAERQWAECSDGESCLKVERFAALSLPEQKNLLRWWILQRDLPLPSVVGWEQAIHDLILAGEDRMPFFQGDGFSLRRFQSKLYLVPDAPPSPSEPLPLNPGEQLRWGIWTLRLEPTSNPTQPVPPIRVSTRQGGERVRPYPEGRSKSLKNWFQEQGVPPWERPCLPLIFVGFGDSEQLIAIGDFWCSDQYSGCAPAAGWRLVVGRDCD</sequence>
<dbReference type="SUPFAM" id="SSF56037">
    <property type="entry name" value="PheT/TilS domain"/>
    <property type="match status" value="1"/>
</dbReference>
<name>A0ABT8W0S3_9GAMM</name>
<evidence type="ECO:0000256" key="2">
    <source>
        <dbReference type="ARBA" id="ARBA00022490"/>
    </source>
</evidence>
<dbReference type="HAMAP" id="MF_01161">
    <property type="entry name" value="tRNA_Ile_lys_synt"/>
    <property type="match status" value="1"/>
</dbReference>
<evidence type="ECO:0000256" key="3">
    <source>
        <dbReference type="ARBA" id="ARBA00022598"/>
    </source>
</evidence>
<evidence type="ECO:0000313" key="12">
    <source>
        <dbReference type="Proteomes" id="UP001168640"/>
    </source>
</evidence>
<keyword evidence="4 8" id="KW-0819">tRNA processing</keyword>
<organism evidence="11 12">
    <name type="scientific">Marinobacter suaedae</name>
    <dbReference type="NCBI Taxonomy" id="3057675"/>
    <lineage>
        <taxon>Bacteria</taxon>
        <taxon>Pseudomonadati</taxon>
        <taxon>Pseudomonadota</taxon>
        <taxon>Gammaproteobacteria</taxon>
        <taxon>Pseudomonadales</taxon>
        <taxon>Marinobacteraceae</taxon>
        <taxon>Marinobacter</taxon>
    </lineage>
</organism>
<dbReference type="SUPFAM" id="SSF82829">
    <property type="entry name" value="MesJ substrate recognition domain-like"/>
    <property type="match status" value="1"/>
</dbReference>
<evidence type="ECO:0000256" key="5">
    <source>
        <dbReference type="ARBA" id="ARBA00022741"/>
    </source>
</evidence>
<comment type="catalytic activity">
    <reaction evidence="7 8">
        <text>cytidine(34) in tRNA(Ile2) + L-lysine + ATP = lysidine(34) in tRNA(Ile2) + AMP + diphosphate + H(+)</text>
        <dbReference type="Rhea" id="RHEA:43744"/>
        <dbReference type="Rhea" id="RHEA-COMP:10625"/>
        <dbReference type="Rhea" id="RHEA-COMP:10670"/>
        <dbReference type="ChEBI" id="CHEBI:15378"/>
        <dbReference type="ChEBI" id="CHEBI:30616"/>
        <dbReference type="ChEBI" id="CHEBI:32551"/>
        <dbReference type="ChEBI" id="CHEBI:33019"/>
        <dbReference type="ChEBI" id="CHEBI:82748"/>
        <dbReference type="ChEBI" id="CHEBI:83665"/>
        <dbReference type="ChEBI" id="CHEBI:456215"/>
        <dbReference type="EC" id="6.3.4.19"/>
    </reaction>
</comment>
<comment type="subcellular location">
    <subcellularLocation>
        <location evidence="1 8">Cytoplasm</location>
    </subcellularLocation>
</comment>
<comment type="similarity">
    <text evidence="8">Belongs to the tRNA(Ile)-lysidine synthase family.</text>
</comment>
<evidence type="ECO:0000256" key="4">
    <source>
        <dbReference type="ARBA" id="ARBA00022694"/>
    </source>
</evidence>
<evidence type="ECO:0000259" key="10">
    <source>
        <dbReference type="SMART" id="SM00977"/>
    </source>
</evidence>
<comment type="function">
    <text evidence="8">Ligates lysine onto the cytidine present at position 34 of the AUA codon-specific tRNA(Ile) that contains the anticodon CAU, in an ATP-dependent manner. Cytidine is converted to lysidine, thus changing the amino acid specificity of the tRNA from methionine to isoleucine.</text>
</comment>
<dbReference type="Proteomes" id="UP001168640">
    <property type="component" value="Unassembled WGS sequence"/>
</dbReference>
<dbReference type="PANTHER" id="PTHR43033:SF1">
    <property type="entry name" value="TRNA(ILE)-LYSIDINE SYNTHASE-RELATED"/>
    <property type="match status" value="1"/>
</dbReference>